<evidence type="ECO:0000313" key="2">
    <source>
        <dbReference type="Proteomes" id="UP001073122"/>
    </source>
</evidence>
<dbReference type="Pfam" id="PF13527">
    <property type="entry name" value="Acetyltransf_9"/>
    <property type="match status" value="1"/>
</dbReference>
<dbReference type="EMBL" id="JAOVZW010000007">
    <property type="protein sequence ID" value="MCX8523529.1"/>
    <property type="molecule type" value="Genomic_DNA"/>
</dbReference>
<keyword evidence="1" id="KW-0012">Acyltransferase</keyword>
<gene>
    <name evidence="1" type="ORF">OF897_06305</name>
</gene>
<dbReference type="RefSeq" id="WP_267264840.1">
    <property type="nucleotide sequence ID" value="NZ_JAOVZW010000007.1"/>
</dbReference>
<dbReference type="InterPro" id="IPR016181">
    <property type="entry name" value="Acyl_CoA_acyltransferase"/>
</dbReference>
<dbReference type="GO" id="GO:0016746">
    <property type="term" value="F:acyltransferase activity"/>
    <property type="evidence" value="ECO:0007669"/>
    <property type="project" value="UniProtKB-KW"/>
</dbReference>
<sequence>MNSMYNVHFIQHDKLTQAVLDEIIKVKTVAWPFSYDQQCEWMTNNLKNSDVHVLLFDGEKVIAYLNLIKIEMEIDSVKLKGFGIGNVCAIEKGKGWGKELMLKVNQYLHENNDVGLLFCKDKLMKFYSENNWTLVTDQQLEISNINSQIYTFAYNIPKNFKLLQYEGILF</sequence>
<dbReference type="Gene3D" id="3.40.630.30">
    <property type="match status" value="1"/>
</dbReference>
<dbReference type="SUPFAM" id="SSF55729">
    <property type="entry name" value="Acyl-CoA N-acyltransferases (Nat)"/>
    <property type="match status" value="1"/>
</dbReference>
<keyword evidence="1" id="KW-0808">Transferase</keyword>
<evidence type="ECO:0000313" key="1">
    <source>
        <dbReference type="EMBL" id="MCX8523529.1"/>
    </source>
</evidence>
<dbReference type="EC" id="2.3.1.-" evidence="1"/>
<accession>A0ABT3XN24</accession>
<name>A0ABT3XN24_9FLAO</name>
<proteinExistence type="predicted"/>
<comment type="caution">
    <text evidence="1">The sequence shown here is derived from an EMBL/GenBank/DDBJ whole genome shotgun (WGS) entry which is preliminary data.</text>
</comment>
<keyword evidence="2" id="KW-1185">Reference proteome</keyword>
<protein>
    <submittedName>
        <fullName evidence="1">GNAT family N-acetyltransferase</fullName>
        <ecNumber evidence="1">2.3.1.-</ecNumber>
    </submittedName>
</protein>
<dbReference type="Proteomes" id="UP001073122">
    <property type="component" value="Unassembled WGS sequence"/>
</dbReference>
<organism evidence="1 2">
    <name type="scientific">Chryseobacterium formosus</name>
    <dbReference type="NCBI Taxonomy" id="1537363"/>
    <lineage>
        <taxon>Bacteria</taxon>
        <taxon>Pseudomonadati</taxon>
        <taxon>Bacteroidota</taxon>
        <taxon>Flavobacteriia</taxon>
        <taxon>Flavobacteriales</taxon>
        <taxon>Weeksellaceae</taxon>
        <taxon>Chryseobacterium group</taxon>
        <taxon>Chryseobacterium</taxon>
    </lineage>
</organism>
<reference evidence="1" key="1">
    <citation type="submission" date="2022-10" db="EMBL/GenBank/DDBJ databases">
        <title>Chryseobacterium sp. nov., a novel bacterial species.</title>
        <authorList>
            <person name="Cao Y."/>
        </authorList>
    </citation>
    <scope>NUCLEOTIDE SEQUENCE</scope>
    <source>
        <strain evidence="1">CCTCC AB2015118</strain>
    </source>
</reference>